<dbReference type="RefSeq" id="WP_182299846.1">
    <property type="nucleotide sequence ID" value="NZ_CP041969.1"/>
</dbReference>
<evidence type="ECO:0000256" key="10">
    <source>
        <dbReference type="ARBA" id="ARBA00023002"/>
    </source>
</evidence>
<evidence type="ECO:0000256" key="12">
    <source>
        <dbReference type="ARBA" id="ARBA00023014"/>
    </source>
</evidence>
<dbReference type="NCBIfam" id="TIGR02374">
    <property type="entry name" value="nitri_red_nirB"/>
    <property type="match status" value="1"/>
</dbReference>
<dbReference type="InterPro" id="IPR045854">
    <property type="entry name" value="NO2/SO3_Rdtase_4Fe4S_sf"/>
</dbReference>
<feature type="domain" description="Nitrite/sulphite reductase 4Fe-4S" evidence="17">
    <location>
        <begin position="630"/>
        <end position="769"/>
    </location>
</feature>
<comment type="cofactor">
    <cofactor evidence="16">
        <name>[4Fe-4S] cluster</name>
        <dbReference type="ChEBI" id="CHEBI:49883"/>
    </cofactor>
    <text evidence="16">Binds 1 [4Fe-4S] cluster per subunit.</text>
</comment>
<keyword evidence="12 16" id="KW-0411">Iron-sulfur</keyword>
<dbReference type="InterPro" id="IPR006067">
    <property type="entry name" value="NO2/SO3_Rdtase_4Fe4S_dom"/>
</dbReference>
<evidence type="ECO:0000256" key="3">
    <source>
        <dbReference type="ARBA" id="ARBA00010429"/>
    </source>
</evidence>
<dbReference type="Pfam" id="PF18267">
    <property type="entry name" value="Rubredoxin_C"/>
    <property type="match status" value="1"/>
</dbReference>
<dbReference type="GO" id="GO:0042128">
    <property type="term" value="P:nitrate assimilation"/>
    <property type="evidence" value="ECO:0007669"/>
    <property type="project" value="UniProtKB-UniRule"/>
</dbReference>
<evidence type="ECO:0000259" key="18">
    <source>
        <dbReference type="Pfam" id="PF03460"/>
    </source>
</evidence>
<evidence type="ECO:0000256" key="11">
    <source>
        <dbReference type="ARBA" id="ARBA00023004"/>
    </source>
</evidence>
<dbReference type="Pfam" id="PF03460">
    <property type="entry name" value="NIR_SIR_ferr"/>
    <property type="match status" value="1"/>
</dbReference>
<dbReference type="InterPro" id="IPR036188">
    <property type="entry name" value="FAD/NAD-bd_sf"/>
</dbReference>
<sequence length="808" mass="88587">MATVRQKLVLVGNGMAGINTIEHILKLAPERYEITVFGSEPHPNYNRIMLSYVLEGSKTKNEIILNDWDWYNANGITLYTNTTVTHIDTAERTVHADNGLAVAYDRLIIATGSNPIILPVPGHELPGVAGFRDLADCDTMLETAQRYRKAAVIGGGLLGLEAAKGLLNLGMEVTVIHLMADLMERQLDPIAAAMLKAELERQGLAFLMEKQTAEIYGSERVQGVRFKDGSELDTDFIVMAAGIRPNIGLAERSGIAVKRGIIVDDLMRTSAADVYAVGECVEHRNVCYGLVAPLFEQAAILAKQLCGVETKSYEGTSLSTKLKISGVDVFSTGEFLDSPELTVIRKQDDWKKIYKKLLLRGNKIVGGVLYGDVADSSRMQQWVREGAEMTEGLYTEFMGQSGETMSAADRVAQMADEEIVCGCMGISKGSIVDAIKQHGLTSVDEVKTCTGAGRSCGGCKPTVANILQHVLGDQYTGAGASKAGICDCTALGRDEVVNEIKRLHLTTIKEVMNVLGWNNPEGCSKCRPALNYYLGMLWPEEHEDEKESRFVNERMNANIQKDGTYTVVPRMYGGVTTPQELKRIAEVAVKYDVKMVKVTGGQRLDLIGVGKEDLPAVWQDLDMPSGYAYAKSLRTVKTCVGSQFCRFGTQDSIAMGIRLEKTFERLDMPAKLKMAVNGCPRNCAESCTKDIGIVGNDGGWELYVGGNGGIKPRIADLLCRVKTDDELVEIAGAFLQHYRETAKYLERTSDWLERVGLDSIKQQVVDDLDNRSALNGRIQAALADVEEPWSSAIAETVTRKQLYEDIKI</sequence>
<dbReference type="Pfam" id="PF01077">
    <property type="entry name" value="NIR_SIR"/>
    <property type="match status" value="1"/>
</dbReference>
<dbReference type="Pfam" id="PF04324">
    <property type="entry name" value="Fer2_BFD"/>
    <property type="match status" value="2"/>
</dbReference>
<evidence type="ECO:0000256" key="15">
    <source>
        <dbReference type="PIRNR" id="PIRNR037149"/>
    </source>
</evidence>
<keyword evidence="11 16" id="KW-0408">Iron</keyword>
<dbReference type="InterPro" id="IPR041575">
    <property type="entry name" value="Rubredoxin_C"/>
</dbReference>
<feature type="domain" description="NADH-rubredoxin oxidoreductase C-terminal" evidence="21">
    <location>
        <begin position="319"/>
        <end position="386"/>
    </location>
</feature>
<dbReference type="EMBL" id="CP041969">
    <property type="protein sequence ID" value="QMV43609.1"/>
    <property type="molecule type" value="Genomic_DNA"/>
</dbReference>
<keyword evidence="6 15" id="KW-0285">Flavoprotein</keyword>
<gene>
    <name evidence="22" type="ORF">FPL14_22330</name>
</gene>
<dbReference type="GO" id="GO:0051539">
    <property type="term" value="F:4 iron, 4 sulfur cluster binding"/>
    <property type="evidence" value="ECO:0007669"/>
    <property type="project" value="UniProtKB-KW"/>
</dbReference>
<dbReference type="CDD" id="cd19943">
    <property type="entry name" value="NirB_Fer2_BFD-like_1"/>
    <property type="match status" value="1"/>
</dbReference>
<keyword evidence="7" id="KW-0001">2Fe-2S</keyword>
<dbReference type="PRINTS" id="PR00368">
    <property type="entry name" value="FADPNR"/>
</dbReference>
<comment type="cofactor">
    <cofactor evidence="14">
        <name>[2Fe-2S] cluster</name>
        <dbReference type="ChEBI" id="CHEBI:190135"/>
    </cofactor>
</comment>
<dbReference type="Gene3D" id="3.30.390.30">
    <property type="match status" value="1"/>
</dbReference>
<keyword evidence="13 15" id="KW-0534">Nitrate assimilation</keyword>
<evidence type="ECO:0000256" key="8">
    <source>
        <dbReference type="ARBA" id="ARBA00022723"/>
    </source>
</evidence>
<dbReference type="CDD" id="cd19944">
    <property type="entry name" value="NirB_Fer2_BFD-like_2"/>
    <property type="match status" value="1"/>
</dbReference>
<dbReference type="PIRSF" id="PIRSF037149">
    <property type="entry name" value="NirB"/>
    <property type="match status" value="1"/>
</dbReference>
<dbReference type="InterPro" id="IPR023753">
    <property type="entry name" value="FAD/NAD-binding_dom"/>
</dbReference>
<feature type="binding site" evidence="16">
    <location>
        <position position="639"/>
    </location>
    <ligand>
        <name>[4Fe-4S] cluster</name>
        <dbReference type="ChEBI" id="CHEBI:49883"/>
    </ligand>
</feature>
<feature type="binding site" evidence="16">
    <location>
        <position position="683"/>
    </location>
    <ligand>
        <name>[4Fe-4S] cluster</name>
        <dbReference type="ChEBI" id="CHEBI:49883"/>
    </ligand>
</feature>
<evidence type="ECO:0000256" key="14">
    <source>
        <dbReference type="ARBA" id="ARBA00034078"/>
    </source>
</evidence>
<dbReference type="PRINTS" id="PR00411">
    <property type="entry name" value="PNDRDTASEI"/>
</dbReference>
<dbReference type="Proteomes" id="UP000515679">
    <property type="component" value="Chromosome"/>
</dbReference>
<organism evidence="22 23">
    <name type="scientific">Cohnella cholangitidis</name>
    <dbReference type="NCBI Taxonomy" id="2598458"/>
    <lineage>
        <taxon>Bacteria</taxon>
        <taxon>Bacillati</taxon>
        <taxon>Bacillota</taxon>
        <taxon>Bacilli</taxon>
        <taxon>Bacillales</taxon>
        <taxon>Paenibacillaceae</taxon>
        <taxon>Cohnella</taxon>
    </lineage>
</organism>
<dbReference type="Gene3D" id="3.30.413.10">
    <property type="entry name" value="Sulfite Reductase Hemoprotein, domain 1"/>
    <property type="match status" value="1"/>
</dbReference>
<evidence type="ECO:0000256" key="9">
    <source>
        <dbReference type="ARBA" id="ARBA00022827"/>
    </source>
</evidence>
<dbReference type="Gene3D" id="3.50.50.60">
    <property type="entry name" value="FAD/NAD(P)-binding domain"/>
    <property type="match status" value="2"/>
</dbReference>
<dbReference type="PRINTS" id="PR00397">
    <property type="entry name" value="SIROHAEM"/>
</dbReference>
<evidence type="ECO:0000313" key="23">
    <source>
        <dbReference type="Proteomes" id="UP000515679"/>
    </source>
</evidence>
<accession>A0A7G5C325</accession>
<dbReference type="Pfam" id="PF07992">
    <property type="entry name" value="Pyr_redox_2"/>
    <property type="match status" value="1"/>
</dbReference>
<feature type="binding site" evidence="16">
    <location>
        <position position="645"/>
    </location>
    <ligand>
        <name>[4Fe-4S] cluster</name>
        <dbReference type="ChEBI" id="CHEBI:49883"/>
    </ligand>
</feature>
<feature type="domain" description="FAD/NAD(P)-binding" evidence="20">
    <location>
        <begin position="7"/>
        <end position="281"/>
    </location>
</feature>
<evidence type="ECO:0000256" key="5">
    <source>
        <dbReference type="ARBA" id="ARBA00022617"/>
    </source>
</evidence>
<dbReference type="InterPro" id="IPR005117">
    <property type="entry name" value="NiRdtase/SiRdtase_haem-b_fer"/>
</dbReference>
<dbReference type="SUPFAM" id="SSF55124">
    <property type="entry name" value="Nitrite/Sulfite reductase N-terminal domain-like"/>
    <property type="match status" value="1"/>
</dbReference>
<dbReference type="GO" id="GO:0098809">
    <property type="term" value="F:nitrite reductase activity"/>
    <property type="evidence" value="ECO:0007669"/>
    <property type="project" value="InterPro"/>
</dbReference>
<dbReference type="GO" id="GO:0051537">
    <property type="term" value="F:2 iron, 2 sulfur cluster binding"/>
    <property type="evidence" value="ECO:0007669"/>
    <property type="project" value="UniProtKB-KW"/>
</dbReference>
<feature type="domain" description="BFD-like [2Fe-2S]-binding" evidence="19">
    <location>
        <begin position="419"/>
        <end position="468"/>
    </location>
</feature>
<dbReference type="GO" id="GO:0046872">
    <property type="term" value="F:metal ion binding"/>
    <property type="evidence" value="ECO:0007669"/>
    <property type="project" value="UniProtKB-KW"/>
</dbReference>
<proteinExistence type="inferred from homology"/>
<name>A0A7G5C325_9BACL</name>
<dbReference type="InterPro" id="IPR017121">
    <property type="entry name" value="Nitrite_Rdtase_lsu"/>
</dbReference>
<dbReference type="InterPro" id="IPR041854">
    <property type="entry name" value="BFD-like_2Fe2S-bd_dom_sf"/>
</dbReference>
<evidence type="ECO:0000313" key="22">
    <source>
        <dbReference type="EMBL" id="QMV43609.1"/>
    </source>
</evidence>
<protein>
    <submittedName>
        <fullName evidence="22">NAD(P)/FAD-dependent oxidoreductase</fullName>
    </submittedName>
</protein>
<evidence type="ECO:0000259" key="20">
    <source>
        <dbReference type="Pfam" id="PF07992"/>
    </source>
</evidence>
<reference evidence="22 23" key="1">
    <citation type="submission" date="2019-07" db="EMBL/GenBank/DDBJ databases">
        <authorList>
            <person name="Kim J.K."/>
            <person name="Cheong H.-M."/>
            <person name="Choi Y."/>
            <person name="Hwang K.J."/>
            <person name="Lee S."/>
            <person name="Choi C."/>
        </authorList>
    </citation>
    <scope>NUCLEOTIDE SEQUENCE [LARGE SCALE GENOMIC DNA]</scope>
    <source>
        <strain evidence="22 23">KS 22</strain>
    </source>
</reference>
<evidence type="ECO:0000256" key="1">
    <source>
        <dbReference type="ARBA" id="ARBA00001974"/>
    </source>
</evidence>
<keyword evidence="9 15" id="KW-0274">FAD</keyword>
<evidence type="ECO:0000256" key="2">
    <source>
        <dbReference type="ARBA" id="ARBA00005096"/>
    </source>
</evidence>
<dbReference type="GO" id="GO:0020037">
    <property type="term" value="F:heme binding"/>
    <property type="evidence" value="ECO:0007669"/>
    <property type="project" value="InterPro"/>
</dbReference>
<comment type="cofactor">
    <cofactor evidence="16">
        <name>siroheme</name>
        <dbReference type="ChEBI" id="CHEBI:60052"/>
    </cofactor>
    <text evidence="16">Binds 1 siroheme per subunit.</text>
</comment>
<dbReference type="PANTHER" id="PTHR43809:SF1">
    <property type="entry name" value="NITRITE REDUCTASE (NADH) LARGE SUBUNIT"/>
    <property type="match status" value="1"/>
</dbReference>
<dbReference type="InterPro" id="IPR012744">
    <property type="entry name" value="Nitri_red_NirB"/>
</dbReference>
<dbReference type="SUPFAM" id="SSF56014">
    <property type="entry name" value="Nitrite and sulphite reductase 4Fe-4S domain-like"/>
    <property type="match status" value="1"/>
</dbReference>
<dbReference type="InterPro" id="IPR007419">
    <property type="entry name" value="BFD-like_2Fe2S-bd_dom"/>
</dbReference>
<comment type="similarity">
    <text evidence="3">Belongs to the nitrite and sulfite reductase 4Fe-4S domain family.</text>
</comment>
<comment type="pathway">
    <text evidence="2">Nitrogen metabolism; nitrate reduction (assimilation).</text>
</comment>
<dbReference type="InterPro" id="IPR016156">
    <property type="entry name" value="FAD/NAD-linked_Rdtase_dimer_sf"/>
</dbReference>
<dbReference type="Gene3D" id="1.10.10.1100">
    <property type="entry name" value="BFD-like [2Fe-2S]-binding domain"/>
    <property type="match status" value="1"/>
</dbReference>
<dbReference type="GO" id="GO:0050661">
    <property type="term" value="F:NADP binding"/>
    <property type="evidence" value="ECO:0007669"/>
    <property type="project" value="UniProtKB-UniRule"/>
</dbReference>
<keyword evidence="5 16" id="KW-0349">Heme</keyword>
<evidence type="ECO:0000256" key="7">
    <source>
        <dbReference type="ARBA" id="ARBA00022714"/>
    </source>
</evidence>
<dbReference type="InterPro" id="IPR036136">
    <property type="entry name" value="Nit/Sulf_reduc_fer-like_dom_sf"/>
</dbReference>
<dbReference type="InterPro" id="IPR006066">
    <property type="entry name" value="NO2/SO3_Rdtase_FeS/sirohaem_BS"/>
</dbReference>
<dbReference type="FunFam" id="3.50.50.60:FF:000033">
    <property type="entry name" value="Nitrite reductase [NAD(P)H], large subunit"/>
    <property type="match status" value="1"/>
</dbReference>
<feature type="binding site" description="axial binding residue" evidence="16">
    <location>
        <position position="683"/>
    </location>
    <ligand>
        <name>siroheme</name>
        <dbReference type="ChEBI" id="CHEBI:60052"/>
    </ligand>
    <ligandPart>
        <name>Fe</name>
        <dbReference type="ChEBI" id="CHEBI:18248"/>
    </ligandPart>
</feature>
<dbReference type="InterPro" id="IPR052034">
    <property type="entry name" value="NasD-like"/>
</dbReference>
<feature type="domain" description="Nitrite/Sulfite reductase ferredoxin-like" evidence="18">
    <location>
        <begin position="560"/>
        <end position="622"/>
    </location>
</feature>
<dbReference type="UniPathway" id="UPA00653"/>
<dbReference type="AlphaFoldDB" id="A0A7G5C325"/>
<keyword evidence="8 16" id="KW-0479">Metal-binding</keyword>
<evidence type="ECO:0000256" key="13">
    <source>
        <dbReference type="ARBA" id="ARBA00023063"/>
    </source>
</evidence>
<keyword evidence="10" id="KW-0560">Oxidoreductase</keyword>
<dbReference type="GO" id="GO:0050660">
    <property type="term" value="F:flavin adenine dinucleotide binding"/>
    <property type="evidence" value="ECO:0007669"/>
    <property type="project" value="UniProtKB-UniRule"/>
</dbReference>
<dbReference type="PANTHER" id="PTHR43809">
    <property type="entry name" value="NITRITE REDUCTASE (NADH) LARGE SUBUNIT"/>
    <property type="match status" value="1"/>
</dbReference>
<dbReference type="PROSITE" id="PS00365">
    <property type="entry name" value="NIR_SIR"/>
    <property type="match status" value="1"/>
</dbReference>
<comment type="cofactor">
    <cofactor evidence="1 15">
        <name>FAD</name>
        <dbReference type="ChEBI" id="CHEBI:57692"/>
    </cofactor>
</comment>
<evidence type="ECO:0000259" key="19">
    <source>
        <dbReference type="Pfam" id="PF04324"/>
    </source>
</evidence>
<dbReference type="FunFam" id="1.10.10.1100:FF:000002">
    <property type="entry name" value="Nitrite reductase large subunit"/>
    <property type="match status" value="1"/>
</dbReference>
<feature type="domain" description="BFD-like [2Fe-2S]-binding" evidence="19">
    <location>
        <begin position="485"/>
        <end position="534"/>
    </location>
</feature>
<keyword evidence="4 16" id="KW-0004">4Fe-4S</keyword>
<keyword evidence="23" id="KW-1185">Reference proteome</keyword>
<evidence type="ECO:0000259" key="21">
    <source>
        <dbReference type="Pfam" id="PF18267"/>
    </source>
</evidence>
<evidence type="ECO:0000259" key="17">
    <source>
        <dbReference type="Pfam" id="PF01077"/>
    </source>
</evidence>
<evidence type="ECO:0000256" key="16">
    <source>
        <dbReference type="PIRSR" id="PIRSR037149-1"/>
    </source>
</evidence>
<dbReference type="SUPFAM" id="SSF51905">
    <property type="entry name" value="FAD/NAD(P)-binding domain"/>
    <property type="match status" value="2"/>
</dbReference>
<dbReference type="KEGG" id="cchl:FPL14_22330"/>
<dbReference type="Gene3D" id="3.90.480.20">
    <property type="match status" value="1"/>
</dbReference>
<evidence type="ECO:0000256" key="6">
    <source>
        <dbReference type="ARBA" id="ARBA00022630"/>
    </source>
</evidence>
<feature type="binding site" evidence="16">
    <location>
        <position position="679"/>
    </location>
    <ligand>
        <name>[4Fe-4S] cluster</name>
        <dbReference type="ChEBI" id="CHEBI:49883"/>
    </ligand>
</feature>
<evidence type="ECO:0000256" key="4">
    <source>
        <dbReference type="ARBA" id="ARBA00022485"/>
    </source>
</evidence>